<name>A0A495XHG7_9PSEU</name>
<evidence type="ECO:0000256" key="1">
    <source>
        <dbReference type="SAM" id="MobiDB-lite"/>
    </source>
</evidence>
<dbReference type="Proteomes" id="UP000272729">
    <property type="component" value="Unassembled WGS sequence"/>
</dbReference>
<proteinExistence type="predicted"/>
<evidence type="ECO:0000313" key="2">
    <source>
        <dbReference type="EMBL" id="RKT71028.1"/>
    </source>
</evidence>
<dbReference type="AlphaFoldDB" id="A0A495XHG7"/>
<keyword evidence="3" id="KW-1185">Reference proteome</keyword>
<accession>A0A495XHG7</accession>
<dbReference type="EMBL" id="RBXR01000001">
    <property type="protein sequence ID" value="RKT71028.1"/>
    <property type="molecule type" value="Genomic_DNA"/>
</dbReference>
<protein>
    <submittedName>
        <fullName evidence="2">Uncharacterized protein</fullName>
    </submittedName>
</protein>
<reference evidence="2 3" key="1">
    <citation type="submission" date="2018-10" db="EMBL/GenBank/DDBJ databases">
        <title>Sequencing the genomes of 1000 actinobacteria strains.</title>
        <authorList>
            <person name="Klenk H.-P."/>
        </authorList>
    </citation>
    <scope>NUCLEOTIDE SEQUENCE [LARGE SCALE GENOMIC DNA]</scope>
    <source>
        <strain evidence="2 3">DSM 43911</strain>
    </source>
</reference>
<sequence length="139" mass="14869">MGNLTGMKEHLERVAVVLDEVMAETAATGALTPWQHVDWLRLHADLLDRLGAAAGASSPVSGRGELVRDRAERLADRLNHLPGAADTPPPTDDPLPAAHLTLADDPDRPALVRLTTGDDPFERLVVAGDLHLVPTEPDD</sequence>
<comment type="caution">
    <text evidence="2">The sequence shown here is derived from an EMBL/GenBank/DDBJ whole genome shotgun (WGS) entry which is preliminary data.</text>
</comment>
<feature type="region of interest" description="Disordered" evidence="1">
    <location>
        <begin position="78"/>
        <end position="106"/>
    </location>
</feature>
<evidence type="ECO:0000313" key="3">
    <source>
        <dbReference type="Proteomes" id="UP000272729"/>
    </source>
</evidence>
<organism evidence="2 3">
    <name type="scientific">Saccharothrix variisporea</name>
    <dbReference type="NCBI Taxonomy" id="543527"/>
    <lineage>
        <taxon>Bacteria</taxon>
        <taxon>Bacillati</taxon>
        <taxon>Actinomycetota</taxon>
        <taxon>Actinomycetes</taxon>
        <taxon>Pseudonocardiales</taxon>
        <taxon>Pseudonocardiaceae</taxon>
        <taxon>Saccharothrix</taxon>
    </lineage>
</organism>
<gene>
    <name evidence="2" type="ORF">DFJ66_4305</name>
</gene>